<name>A0A1I6SRL5_9FLAO</name>
<keyword evidence="9" id="KW-0902">Two-component regulatory system</keyword>
<dbReference type="SMART" id="SM00387">
    <property type="entry name" value="HATPase_c"/>
    <property type="match status" value="1"/>
</dbReference>
<evidence type="ECO:0000259" key="14">
    <source>
        <dbReference type="PROSITE" id="PS50112"/>
    </source>
</evidence>
<keyword evidence="16" id="KW-1185">Reference proteome</keyword>
<evidence type="ECO:0000256" key="10">
    <source>
        <dbReference type="ARBA" id="ARBA00023136"/>
    </source>
</evidence>
<keyword evidence="10" id="KW-0472">Membrane</keyword>
<organism evidence="15 16">
    <name type="scientific">Lutibacter maritimus</name>
    <dbReference type="NCBI Taxonomy" id="593133"/>
    <lineage>
        <taxon>Bacteria</taxon>
        <taxon>Pseudomonadati</taxon>
        <taxon>Bacteroidota</taxon>
        <taxon>Flavobacteriia</taxon>
        <taxon>Flavobacteriales</taxon>
        <taxon>Flavobacteriaceae</taxon>
        <taxon>Lutibacter</taxon>
    </lineage>
</organism>
<dbReference type="SUPFAM" id="SSF52172">
    <property type="entry name" value="CheY-like"/>
    <property type="match status" value="1"/>
</dbReference>
<dbReference type="Pfam" id="PF00512">
    <property type="entry name" value="HisKA"/>
    <property type="match status" value="1"/>
</dbReference>
<evidence type="ECO:0000256" key="8">
    <source>
        <dbReference type="ARBA" id="ARBA00022840"/>
    </source>
</evidence>
<dbReference type="Gene3D" id="3.30.565.10">
    <property type="entry name" value="Histidine kinase-like ATPase, C-terminal domain"/>
    <property type="match status" value="1"/>
</dbReference>
<dbReference type="InterPro" id="IPR036890">
    <property type="entry name" value="HATPase_C_sf"/>
</dbReference>
<dbReference type="InterPro" id="IPR036097">
    <property type="entry name" value="HisK_dim/P_sf"/>
</dbReference>
<feature type="domain" description="PAS" evidence="14">
    <location>
        <begin position="178"/>
        <end position="208"/>
    </location>
</feature>
<dbReference type="AlphaFoldDB" id="A0A1I6SRL5"/>
<dbReference type="PROSITE" id="PS50109">
    <property type="entry name" value="HIS_KIN"/>
    <property type="match status" value="1"/>
</dbReference>
<keyword evidence="5" id="KW-0808">Transferase</keyword>
<dbReference type="GO" id="GO:0005524">
    <property type="term" value="F:ATP binding"/>
    <property type="evidence" value="ECO:0007669"/>
    <property type="project" value="UniProtKB-KW"/>
</dbReference>
<dbReference type="RefSeq" id="WP_090230327.1">
    <property type="nucleotide sequence ID" value="NZ_FOZP01000010.1"/>
</dbReference>
<dbReference type="GO" id="GO:0016020">
    <property type="term" value="C:membrane"/>
    <property type="evidence" value="ECO:0007669"/>
    <property type="project" value="UniProtKB-SubCell"/>
</dbReference>
<dbReference type="CDD" id="cd00130">
    <property type="entry name" value="PAS"/>
    <property type="match status" value="1"/>
</dbReference>
<reference evidence="16" key="1">
    <citation type="submission" date="2016-10" db="EMBL/GenBank/DDBJ databases">
        <authorList>
            <person name="Varghese N."/>
            <person name="Submissions S."/>
        </authorList>
    </citation>
    <scope>NUCLEOTIDE SEQUENCE [LARGE SCALE GENOMIC DNA]</scope>
    <source>
        <strain evidence="16">DSM 24450</strain>
    </source>
</reference>
<dbReference type="STRING" id="593133.SAMN04488006_0080"/>
<dbReference type="SUPFAM" id="SSF55874">
    <property type="entry name" value="ATPase domain of HSP90 chaperone/DNA topoisomerase II/histidine kinase"/>
    <property type="match status" value="1"/>
</dbReference>
<gene>
    <name evidence="15" type="ORF">SAMN04488006_0080</name>
</gene>
<dbReference type="CDD" id="cd00082">
    <property type="entry name" value="HisKA"/>
    <property type="match status" value="1"/>
</dbReference>
<dbReference type="PROSITE" id="PS50110">
    <property type="entry name" value="RESPONSE_REGULATORY"/>
    <property type="match status" value="1"/>
</dbReference>
<dbReference type="Gene3D" id="3.30.450.20">
    <property type="entry name" value="PAS domain"/>
    <property type="match status" value="1"/>
</dbReference>
<dbReference type="InterPro" id="IPR005467">
    <property type="entry name" value="His_kinase_dom"/>
</dbReference>
<dbReference type="NCBIfam" id="TIGR00229">
    <property type="entry name" value="sensory_box"/>
    <property type="match status" value="1"/>
</dbReference>
<dbReference type="SUPFAM" id="SSF47384">
    <property type="entry name" value="Homodimeric domain of signal transducing histidine kinase"/>
    <property type="match status" value="1"/>
</dbReference>
<dbReference type="CDD" id="cd17546">
    <property type="entry name" value="REC_hyHK_CKI1_RcsC-like"/>
    <property type="match status" value="1"/>
</dbReference>
<sequence>MVARNIQTEILFELAINSTGEMNEAALLKKIIPLYLRKLNCFLAAVLKFNENELEESILIPFVAKKSEEWQHLKSSLIKKFQENDSPCELLKINANNYYSYQLSNFGYLILGRKKPFDITLLHELKPIINHLGKNLNITHEISQRKKAENSLRISEKNLQTLSKSTAASILIYHKKNIIYANPAASKLTGYSNNELLEMQVRDLVQPKFVDFIIENNPNNPHKNNKKFDYEISILKKNKKEKWIDVKTGIIEWDGLECGIISAFDITQRKKVEKQLIKAKENAENSERLKSAFLANMSHEIRTPMNGILGFTELLKAPNLPIEKQQKFVEIIEKSGERLLNLINNIVDISKIEANLMKTLLVDVNINEQLDYLYTFFKPEATAKGIELNYKKGLNNNLAILKTDREKLYAILLNLIKNAIKYTNSGTIEFGYQLIQDSPTQSIEFYVKDTGIGVPKNRQKAIFERFIQADIDDTNALQGAGLGLSICKAYVSMLKGKIWIESSTKTGSTFYVTLPYISNTNNTNLIVDTKNKIHSKKLHIKTLIVEDDETSKLLVTTILNPVTKNILTASNGLEAVEICKKNTDIDLILMDIKMPFLNGFSATKHIRKFNKNVIIIAQTAYSLEGDREKALKAGCNNYISKPINKEELFELIDNYFS</sequence>
<dbReference type="Gene3D" id="3.40.50.2300">
    <property type="match status" value="1"/>
</dbReference>
<dbReference type="SMART" id="SM00448">
    <property type="entry name" value="REC"/>
    <property type="match status" value="1"/>
</dbReference>
<dbReference type="SUPFAM" id="SSF55785">
    <property type="entry name" value="PYP-like sensor domain (PAS domain)"/>
    <property type="match status" value="1"/>
</dbReference>
<proteinExistence type="predicted"/>
<comment type="catalytic activity">
    <reaction evidence="1">
        <text>ATP + protein L-histidine = ADP + protein N-phospho-L-histidine.</text>
        <dbReference type="EC" id="2.7.13.3"/>
    </reaction>
</comment>
<feature type="modified residue" description="4-aspartylphosphate" evidence="11">
    <location>
        <position position="591"/>
    </location>
</feature>
<dbReference type="GO" id="GO:0000155">
    <property type="term" value="F:phosphorelay sensor kinase activity"/>
    <property type="evidence" value="ECO:0007669"/>
    <property type="project" value="InterPro"/>
</dbReference>
<dbReference type="OrthoDB" id="9796457at2"/>
<accession>A0A1I6SRL5</accession>
<evidence type="ECO:0000256" key="5">
    <source>
        <dbReference type="ARBA" id="ARBA00022679"/>
    </source>
</evidence>
<dbReference type="Proteomes" id="UP000199312">
    <property type="component" value="Unassembled WGS sequence"/>
</dbReference>
<keyword evidence="8" id="KW-0067">ATP-binding</keyword>
<evidence type="ECO:0000256" key="4">
    <source>
        <dbReference type="ARBA" id="ARBA00022553"/>
    </source>
</evidence>
<keyword evidence="4 11" id="KW-0597">Phosphoprotein</keyword>
<feature type="domain" description="Histidine kinase" evidence="12">
    <location>
        <begin position="296"/>
        <end position="518"/>
    </location>
</feature>
<dbReference type="EC" id="2.7.13.3" evidence="3"/>
<dbReference type="InterPro" id="IPR001789">
    <property type="entry name" value="Sig_transdc_resp-reg_receiver"/>
</dbReference>
<evidence type="ECO:0000256" key="1">
    <source>
        <dbReference type="ARBA" id="ARBA00000085"/>
    </source>
</evidence>
<evidence type="ECO:0000313" key="15">
    <source>
        <dbReference type="EMBL" id="SFS79557.1"/>
    </source>
</evidence>
<evidence type="ECO:0000256" key="3">
    <source>
        <dbReference type="ARBA" id="ARBA00012438"/>
    </source>
</evidence>
<dbReference type="InterPro" id="IPR003594">
    <property type="entry name" value="HATPase_dom"/>
</dbReference>
<dbReference type="Pfam" id="PF13426">
    <property type="entry name" value="PAS_9"/>
    <property type="match status" value="1"/>
</dbReference>
<dbReference type="PANTHER" id="PTHR43047:SF64">
    <property type="entry name" value="HISTIDINE KINASE CONTAINING CHEY-HOMOLOGOUS RECEIVER DOMAIN AND PAS DOMAIN-RELATED"/>
    <property type="match status" value="1"/>
</dbReference>
<dbReference type="FunFam" id="1.10.287.130:FF:000038">
    <property type="entry name" value="Sensory transduction histidine kinase"/>
    <property type="match status" value="1"/>
</dbReference>
<dbReference type="PROSITE" id="PS50112">
    <property type="entry name" value="PAS"/>
    <property type="match status" value="1"/>
</dbReference>
<evidence type="ECO:0000313" key="16">
    <source>
        <dbReference type="Proteomes" id="UP000199312"/>
    </source>
</evidence>
<dbReference type="FunFam" id="3.30.565.10:FF:000006">
    <property type="entry name" value="Sensor histidine kinase WalK"/>
    <property type="match status" value="1"/>
</dbReference>
<evidence type="ECO:0000256" key="2">
    <source>
        <dbReference type="ARBA" id="ARBA00004370"/>
    </source>
</evidence>
<evidence type="ECO:0000256" key="6">
    <source>
        <dbReference type="ARBA" id="ARBA00022741"/>
    </source>
</evidence>
<dbReference type="PANTHER" id="PTHR43047">
    <property type="entry name" value="TWO-COMPONENT HISTIDINE PROTEIN KINASE"/>
    <property type="match status" value="1"/>
</dbReference>
<keyword evidence="6" id="KW-0547">Nucleotide-binding</keyword>
<dbReference type="Pfam" id="PF02518">
    <property type="entry name" value="HATPase_c"/>
    <property type="match status" value="1"/>
</dbReference>
<evidence type="ECO:0000256" key="9">
    <source>
        <dbReference type="ARBA" id="ARBA00023012"/>
    </source>
</evidence>
<evidence type="ECO:0000256" key="7">
    <source>
        <dbReference type="ARBA" id="ARBA00022777"/>
    </source>
</evidence>
<evidence type="ECO:0000256" key="11">
    <source>
        <dbReference type="PROSITE-ProRule" id="PRU00169"/>
    </source>
</evidence>
<dbReference type="InterPro" id="IPR003661">
    <property type="entry name" value="HisK_dim/P_dom"/>
</dbReference>
<dbReference type="InterPro" id="IPR000014">
    <property type="entry name" value="PAS"/>
</dbReference>
<dbReference type="SMART" id="SM00388">
    <property type="entry name" value="HisKA"/>
    <property type="match status" value="1"/>
</dbReference>
<dbReference type="InterPro" id="IPR035965">
    <property type="entry name" value="PAS-like_dom_sf"/>
</dbReference>
<dbReference type="SMART" id="SM00091">
    <property type="entry name" value="PAS"/>
    <property type="match status" value="1"/>
</dbReference>
<feature type="domain" description="Response regulatory" evidence="13">
    <location>
        <begin position="541"/>
        <end position="656"/>
    </location>
</feature>
<dbReference type="Gene3D" id="1.10.287.130">
    <property type="match status" value="1"/>
</dbReference>
<dbReference type="EMBL" id="FOZP01000010">
    <property type="protein sequence ID" value="SFS79557.1"/>
    <property type="molecule type" value="Genomic_DNA"/>
</dbReference>
<evidence type="ECO:0000259" key="12">
    <source>
        <dbReference type="PROSITE" id="PS50109"/>
    </source>
</evidence>
<dbReference type="Pfam" id="PF00072">
    <property type="entry name" value="Response_reg"/>
    <property type="match status" value="1"/>
</dbReference>
<dbReference type="InterPro" id="IPR011006">
    <property type="entry name" value="CheY-like_superfamily"/>
</dbReference>
<dbReference type="PRINTS" id="PR00344">
    <property type="entry name" value="BCTRLSENSOR"/>
</dbReference>
<keyword evidence="7" id="KW-0418">Kinase</keyword>
<evidence type="ECO:0000259" key="13">
    <source>
        <dbReference type="PROSITE" id="PS50110"/>
    </source>
</evidence>
<comment type="subcellular location">
    <subcellularLocation>
        <location evidence="2">Membrane</location>
    </subcellularLocation>
</comment>
<dbReference type="InterPro" id="IPR004358">
    <property type="entry name" value="Sig_transdc_His_kin-like_C"/>
</dbReference>
<protein>
    <recommendedName>
        <fullName evidence="3">histidine kinase</fullName>
        <ecNumber evidence="3">2.7.13.3</ecNumber>
    </recommendedName>
</protein>